<evidence type="ECO:0000256" key="3">
    <source>
        <dbReference type="SAM" id="Phobius"/>
    </source>
</evidence>
<dbReference type="STRING" id="101127.A0A1X2GLN4"/>
<evidence type="ECO:0000256" key="2">
    <source>
        <dbReference type="ARBA" id="ARBA00006727"/>
    </source>
</evidence>
<dbReference type="EMBL" id="MCGT01000011">
    <property type="protein sequence ID" value="ORX55792.1"/>
    <property type="molecule type" value="Genomic_DNA"/>
</dbReference>
<evidence type="ECO:0000313" key="5">
    <source>
        <dbReference type="EMBL" id="ORX55792.1"/>
    </source>
</evidence>
<feature type="transmembrane region" description="Helical" evidence="3">
    <location>
        <begin position="106"/>
        <end position="125"/>
    </location>
</feature>
<feature type="transmembrane region" description="Helical" evidence="3">
    <location>
        <begin position="251"/>
        <end position="268"/>
    </location>
</feature>
<comment type="caution">
    <text evidence="5">The sequence shown here is derived from an EMBL/GenBank/DDBJ whole genome shotgun (WGS) entry which is preliminary data.</text>
</comment>
<dbReference type="InterPro" id="IPR036259">
    <property type="entry name" value="MFS_trans_sf"/>
</dbReference>
<dbReference type="OrthoDB" id="6499973at2759"/>
<dbReference type="Gene3D" id="1.20.1250.20">
    <property type="entry name" value="MFS general substrate transporter like domains"/>
    <property type="match status" value="1"/>
</dbReference>
<dbReference type="InterPro" id="IPR011701">
    <property type="entry name" value="MFS"/>
</dbReference>
<accession>A0A1X2GLN4</accession>
<feature type="transmembrane region" description="Helical" evidence="3">
    <location>
        <begin position="305"/>
        <end position="326"/>
    </location>
</feature>
<dbReference type="AlphaFoldDB" id="A0A1X2GLN4"/>
<proteinExistence type="inferred from homology"/>
<evidence type="ECO:0000313" key="6">
    <source>
        <dbReference type="Proteomes" id="UP000242146"/>
    </source>
</evidence>
<feature type="transmembrane region" description="Helical" evidence="3">
    <location>
        <begin position="20"/>
        <end position="41"/>
    </location>
</feature>
<feature type="transmembrane region" description="Helical" evidence="3">
    <location>
        <begin position="72"/>
        <end position="94"/>
    </location>
</feature>
<dbReference type="SUPFAM" id="SSF103473">
    <property type="entry name" value="MFS general substrate transporter"/>
    <property type="match status" value="1"/>
</dbReference>
<keyword evidence="3" id="KW-0812">Transmembrane</keyword>
<dbReference type="Proteomes" id="UP000242146">
    <property type="component" value="Unassembled WGS sequence"/>
</dbReference>
<reference evidence="5 6" key="1">
    <citation type="submission" date="2016-07" db="EMBL/GenBank/DDBJ databases">
        <title>Pervasive Adenine N6-methylation of Active Genes in Fungi.</title>
        <authorList>
            <consortium name="DOE Joint Genome Institute"/>
            <person name="Mondo S.J."/>
            <person name="Dannebaum R.O."/>
            <person name="Kuo R.C."/>
            <person name="Labutti K."/>
            <person name="Haridas S."/>
            <person name="Kuo A."/>
            <person name="Salamov A."/>
            <person name="Ahrendt S.R."/>
            <person name="Lipzen A."/>
            <person name="Sullivan W."/>
            <person name="Andreopoulos W.B."/>
            <person name="Clum A."/>
            <person name="Lindquist E."/>
            <person name="Daum C."/>
            <person name="Ramamoorthy G.K."/>
            <person name="Gryganskyi A."/>
            <person name="Culley D."/>
            <person name="Magnuson J.K."/>
            <person name="James T.Y."/>
            <person name="O'Malley M.A."/>
            <person name="Stajich J.E."/>
            <person name="Spatafora J.W."/>
            <person name="Visel A."/>
            <person name="Grigoriev I.V."/>
        </authorList>
    </citation>
    <scope>NUCLEOTIDE SEQUENCE [LARGE SCALE GENOMIC DNA]</scope>
    <source>
        <strain evidence="5 6">NRRL 3301</strain>
    </source>
</reference>
<evidence type="ECO:0000256" key="1">
    <source>
        <dbReference type="ARBA" id="ARBA00004141"/>
    </source>
</evidence>
<feature type="transmembrane region" description="Helical" evidence="3">
    <location>
        <begin position="48"/>
        <end position="66"/>
    </location>
</feature>
<name>A0A1X2GLN4_9FUNG</name>
<feature type="transmembrane region" description="Helical" evidence="3">
    <location>
        <begin position="274"/>
        <end position="293"/>
    </location>
</feature>
<organism evidence="5 6">
    <name type="scientific">Hesseltinella vesiculosa</name>
    <dbReference type="NCBI Taxonomy" id="101127"/>
    <lineage>
        <taxon>Eukaryota</taxon>
        <taxon>Fungi</taxon>
        <taxon>Fungi incertae sedis</taxon>
        <taxon>Mucoromycota</taxon>
        <taxon>Mucoromycotina</taxon>
        <taxon>Mucoromycetes</taxon>
        <taxon>Mucorales</taxon>
        <taxon>Cunninghamellaceae</taxon>
        <taxon>Hesseltinella</taxon>
    </lineage>
</organism>
<dbReference type="GO" id="GO:0016020">
    <property type="term" value="C:membrane"/>
    <property type="evidence" value="ECO:0007669"/>
    <property type="project" value="UniProtKB-SubCell"/>
</dbReference>
<sequence>MQAKYEDIFSDQANVQLNLSFAGTLLEVFVNLMGPVAQFILARYGLRVLLLLGSFLAVLGLEMAGFTTQIWHLYLCQGVIFGSGASLVYAAVMTILPSWFDKHRSLAMGCAGSGSGLGAIVLTFVLNALNGSLGPSWAYRILGFIVLGLCVVANLLVRERVKVQRRARKLNEIFSFSILKDTTFLLWMVGSVTSLSGFFLPFWFIPSYAQYIGLSADQGTACVSVMSAGQFVGRIFIGFVADRIGRLNTDILVTLVCGLSSFLIWTFAHSYGVLMLFCFVFGFTCSSYFTLMSPITYDIVGHDKFPTAVSTMLLSNIISVFGPSIASGIQTAVGSEPYLVYKMFTGTAYILGGLILIVVKFRISRQIRYRC</sequence>
<dbReference type="PANTHER" id="PTHR11360:SF315">
    <property type="entry name" value="TRANSPORTER MCH2-RELATED"/>
    <property type="match status" value="1"/>
</dbReference>
<protein>
    <submittedName>
        <fullName evidence="5">MFS general substrate transporter</fullName>
    </submittedName>
</protein>
<keyword evidence="3" id="KW-1133">Transmembrane helix</keyword>
<dbReference type="PANTHER" id="PTHR11360">
    <property type="entry name" value="MONOCARBOXYLATE TRANSPORTER"/>
    <property type="match status" value="1"/>
</dbReference>
<evidence type="ECO:0000259" key="4">
    <source>
        <dbReference type="PROSITE" id="PS50850"/>
    </source>
</evidence>
<keyword evidence="3" id="KW-0472">Membrane</keyword>
<dbReference type="GO" id="GO:0022857">
    <property type="term" value="F:transmembrane transporter activity"/>
    <property type="evidence" value="ECO:0007669"/>
    <property type="project" value="InterPro"/>
</dbReference>
<comment type="similarity">
    <text evidence="2">Belongs to the major facilitator superfamily. Monocarboxylate porter (TC 2.A.1.13) family.</text>
</comment>
<feature type="domain" description="Major facilitator superfamily (MFS) profile" evidence="4">
    <location>
        <begin position="1"/>
        <end position="364"/>
    </location>
</feature>
<gene>
    <name evidence="5" type="ORF">DM01DRAFT_1026784</name>
</gene>
<feature type="transmembrane region" description="Helical" evidence="3">
    <location>
        <begin position="338"/>
        <end position="359"/>
    </location>
</feature>
<dbReference type="InterPro" id="IPR020846">
    <property type="entry name" value="MFS_dom"/>
</dbReference>
<dbReference type="InterPro" id="IPR050327">
    <property type="entry name" value="Proton-linked_MCT"/>
</dbReference>
<feature type="transmembrane region" description="Helical" evidence="3">
    <location>
        <begin position="184"/>
        <end position="206"/>
    </location>
</feature>
<dbReference type="Pfam" id="PF07690">
    <property type="entry name" value="MFS_1"/>
    <property type="match status" value="1"/>
</dbReference>
<feature type="transmembrane region" description="Helical" evidence="3">
    <location>
        <begin position="218"/>
        <end position="239"/>
    </location>
</feature>
<feature type="transmembrane region" description="Helical" evidence="3">
    <location>
        <begin position="137"/>
        <end position="157"/>
    </location>
</feature>
<dbReference type="PROSITE" id="PS50850">
    <property type="entry name" value="MFS"/>
    <property type="match status" value="1"/>
</dbReference>
<comment type="subcellular location">
    <subcellularLocation>
        <location evidence="1">Membrane</location>
        <topology evidence="1">Multi-pass membrane protein</topology>
    </subcellularLocation>
</comment>
<keyword evidence="6" id="KW-1185">Reference proteome</keyword>